<accession>X0V8Y2</accession>
<feature type="non-terminal residue" evidence="1">
    <location>
        <position position="1"/>
    </location>
</feature>
<gene>
    <name evidence="1" type="ORF">S01H1_55843</name>
</gene>
<sequence>EGANLDHHNELVDLYGGTEIDGYQLDRLEDEMKTALEDVKHKPDQWKILTGWNKCPARENEIWCVVDKMGIIEIIQRLLQLIAFARTRKLKLIVSGD</sequence>
<dbReference type="AlphaFoldDB" id="X0V8Y2"/>
<dbReference type="EMBL" id="BARS01036317">
    <property type="protein sequence ID" value="GAG14635.1"/>
    <property type="molecule type" value="Genomic_DNA"/>
</dbReference>
<reference evidence="1" key="1">
    <citation type="journal article" date="2014" name="Front. Microbiol.">
        <title>High frequency of phylogenetically diverse reductive dehalogenase-homologous genes in deep subseafloor sedimentary metagenomes.</title>
        <authorList>
            <person name="Kawai M."/>
            <person name="Futagami T."/>
            <person name="Toyoda A."/>
            <person name="Takaki Y."/>
            <person name="Nishi S."/>
            <person name="Hori S."/>
            <person name="Arai W."/>
            <person name="Tsubouchi T."/>
            <person name="Morono Y."/>
            <person name="Uchiyama I."/>
            <person name="Ito T."/>
            <person name="Fujiyama A."/>
            <person name="Inagaki F."/>
            <person name="Takami H."/>
        </authorList>
    </citation>
    <scope>NUCLEOTIDE SEQUENCE</scope>
    <source>
        <strain evidence="1">Expedition CK06-06</strain>
    </source>
</reference>
<proteinExistence type="predicted"/>
<organism evidence="1">
    <name type="scientific">marine sediment metagenome</name>
    <dbReference type="NCBI Taxonomy" id="412755"/>
    <lineage>
        <taxon>unclassified sequences</taxon>
        <taxon>metagenomes</taxon>
        <taxon>ecological metagenomes</taxon>
    </lineage>
</organism>
<comment type="caution">
    <text evidence="1">The sequence shown here is derived from an EMBL/GenBank/DDBJ whole genome shotgun (WGS) entry which is preliminary data.</text>
</comment>
<evidence type="ECO:0000313" key="1">
    <source>
        <dbReference type="EMBL" id="GAG14635.1"/>
    </source>
</evidence>
<name>X0V8Y2_9ZZZZ</name>
<protein>
    <submittedName>
        <fullName evidence="1">Uncharacterized protein</fullName>
    </submittedName>
</protein>